<sequence>MHVLASPRIRRRPRRSASPGAGIPFEDRYDYNARTGLFEPRVFNRALAVNQLIGFGAGGGAGFLPTDLLALILWLDSTDTATITLNGPNVSQWDDKSPKGFDFAEGTAGNQPLFIASGINGLGTVSFDGGTEKMTSTALASTVQSYTAYFGLDQKDESISWQSMFCVSTEDLFFVATDGAGGEVGFAQNGGHKVQADAVLGVQLLSFLLNSSGTSSEMWRNSSSLGTGAYIVKDISGTTRLASNPDADTNEGDYQQVLIYEEAQSAGNRGSVESYLMGRLGI</sequence>
<evidence type="ECO:0000256" key="1">
    <source>
        <dbReference type="SAM" id="MobiDB-lite"/>
    </source>
</evidence>
<organism evidence="2">
    <name type="scientific">marine sediment metagenome</name>
    <dbReference type="NCBI Taxonomy" id="412755"/>
    <lineage>
        <taxon>unclassified sequences</taxon>
        <taxon>metagenomes</taxon>
        <taxon>ecological metagenomes</taxon>
    </lineage>
</organism>
<accession>A0A0F8YXP1</accession>
<protein>
    <submittedName>
        <fullName evidence="2">Uncharacterized protein</fullName>
    </submittedName>
</protein>
<comment type="caution">
    <text evidence="2">The sequence shown here is derived from an EMBL/GenBank/DDBJ whole genome shotgun (WGS) entry which is preliminary data.</text>
</comment>
<feature type="region of interest" description="Disordered" evidence="1">
    <location>
        <begin position="1"/>
        <end position="21"/>
    </location>
</feature>
<proteinExistence type="predicted"/>
<dbReference type="EMBL" id="LAZR01066848">
    <property type="protein sequence ID" value="KKK52776.1"/>
    <property type="molecule type" value="Genomic_DNA"/>
</dbReference>
<name>A0A0F8YXP1_9ZZZZ</name>
<dbReference type="AlphaFoldDB" id="A0A0F8YXP1"/>
<evidence type="ECO:0000313" key="2">
    <source>
        <dbReference type="EMBL" id="KKK52776.1"/>
    </source>
</evidence>
<reference evidence="2" key="1">
    <citation type="journal article" date="2015" name="Nature">
        <title>Complex archaea that bridge the gap between prokaryotes and eukaryotes.</title>
        <authorList>
            <person name="Spang A."/>
            <person name="Saw J.H."/>
            <person name="Jorgensen S.L."/>
            <person name="Zaremba-Niedzwiedzka K."/>
            <person name="Martijn J."/>
            <person name="Lind A.E."/>
            <person name="van Eijk R."/>
            <person name="Schleper C."/>
            <person name="Guy L."/>
            <person name="Ettema T.J."/>
        </authorList>
    </citation>
    <scope>NUCLEOTIDE SEQUENCE</scope>
</reference>
<gene>
    <name evidence="2" type="ORF">LCGC14_3101520</name>
</gene>